<dbReference type="RefSeq" id="WP_368006939.1">
    <property type="nucleotide sequence ID" value="NZ_JAMXFF010000018.1"/>
</dbReference>
<protein>
    <submittedName>
        <fullName evidence="2">Uncharacterized protein</fullName>
    </submittedName>
</protein>
<dbReference type="Proteomes" id="UP001525890">
    <property type="component" value="Unassembled WGS sequence"/>
</dbReference>
<evidence type="ECO:0000313" key="2">
    <source>
        <dbReference type="EMBL" id="MCT7967357.1"/>
    </source>
</evidence>
<evidence type="ECO:0000313" key="3">
    <source>
        <dbReference type="Proteomes" id="UP001525890"/>
    </source>
</evidence>
<evidence type="ECO:0000256" key="1">
    <source>
        <dbReference type="SAM" id="MobiDB-lite"/>
    </source>
</evidence>
<organism evidence="2 3">
    <name type="scientific">Laspinema palackyanum D2a</name>
    <dbReference type="NCBI Taxonomy" id="2953684"/>
    <lineage>
        <taxon>Bacteria</taxon>
        <taxon>Bacillati</taxon>
        <taxon>Cyanobacteriota</taxon>
        <taxon>Cyanophyceae</taxon>
        <taxon>Oscillatoriophycideae</taxon>
        <taxon>Oscillatoriales</taxon>
        <taxon>Laspinemataceae</taxon>
        <taxon>Laspinema</taxon>
        <taxon>Laspinema palackyanum</taxon>
    </lineage>
</organism>
<name>A0ABT2MVD2_9CYAN</name>
<feature type="compositionally biased region" description="Polar residues" evidence="1">
    <location>
        <begin position="19"/>
        <end position="31"/>
    </location>
</feature>
<reference evidence="2 3" key="1">
    <citation type="journal article" date="2022" name="Front. Microbiol.">
        <title>High genomic differentiation and limited gene flow indicate recent cryptic speciation within the genus Laspinema (cyanobacteria).</title>
        <authorList>
            <person name="Stanojkovic A."/>
            <person name="Skoupy S."/>
            <person name="Skaloud P."/>
            <person name="Dvorak P."/>
        </authorList>
    </citation>
    <scope>NUCLEOTIDE SEQUENCE [LARGE SCALE GENOMIC DNA]</scope>
    <source>
        <strain evidence="2 3">D2a</strain>
    </source>
</reference>
<accession>A0ABT2MVD2</accession>
<proteinExistence type="predicted"/>
<sequence>MSLFYYSRREWNAIAPASVSGSLDPSPSGQKRSGPHPNPPQDTGEGTGGAVDVRQMTMNVKHLLL</sequence>
<gene>
    <name evidence="2" type="ORF">NG799_13525</name>
</gene>
<keyword evidence="3" id="KW-1185">Reference proteome</keyword>
<feature type="region of interest" description="Disordered" evidence="1">
    <location>
        <begin position="16"/>
        <end position="51"/>
    </location>
</feature>
<comment type="caution">
    <text evidence="2">The sequence shown here is derived from an EMBL/GenBank/DDBJ whole genome shotgun (WGS) entry which is preliminary data.</text>
</comment>
<dbReference type="EMBL" id="JAMXFF010000018">
    <property type="protein sequence ID" value="MCT7967357.1"/>
    <property type="molecule type" value="Genomic_DNA"/>
</dbReference>